<dbReference type="InterPro" id="IPR003231">
    <property type="entry name" value="ACP"/>
</dbReference>
<dbReference type="InterPro" id="IPR006162">
    <property type="entry name" value="Ppantetheine_attach_site"/>
</dbReference>
<dbReference type="GO" id="GO:0000035">
    <property type="term" value="F:acyl binding"/>
    <property type="evidence" value="ECO:0007669"/>
    <property type="project" value="TreeGrafter"/>
</dbReference>
<keyword evidence="7" id="KW-0597">Phosphoprotein</keyword>
<dbReference type="Pfam" id="PF00550">
    <property type="entry name" value="PP-binding"/>
    <property type="match status" value="1"/>
</dbReference>
<keyword evidence="17" id="KW-1185">Reference proteome</keyword>
<evidence type="ECO:0000256" key="10">
    <source>
        <dbReference type="ARBA" id="ARBA00022982"/>
    </source>
</evidence>
<name>A0A0J9X4N1_GEOCN</name>
<reference evidence="16" key="1">
    <citation type="submission" date="2014-03" db="EMBL/GenBank/DDBJ databases">
        <authorList>
            <person name="Casaregola S."/>
        </authorList>
    </citation>
    <scope>NUCLEOTIDE SEQUENCE [LARGE SCALE GENOMIC DNA]</scope>
    <source>
        <strain evidence="16">CLIB 918</strain>
    </source>
</reference>
<dbReference type="Proteomes" id="UP000242525">
    <property type="component" value="Unassembled WGS sequence"/>
</dbReference>
<evidence type="ECO:0000256" key="6">
    <source>
        <dbReference type="ARBA" id="ARBA00022516"/>
    </source>
</evidence>
<sequence>MLRSTFLNVCRASSGALRASAMARPAMISAPRMWSISRAYSTTDNGLEKSDVEKRIIAVLQSFDKISDASKITPTATFTQDLNLDSLDTVEVLVAIEEEFNIEIPDNNADEIKSIDQAVEYILAQPEAL</sequence>
<dbReference type="SUPFAM" id="SSF47336">
    <property type="entry name" value="ACP-like"/>
    <property type="match status" value="1"/>
</dbReference>
<dbReference type="FunFam" id="1.10.1200.10:FF:000003">
    <property type="entry name" value="Acyl carrier protein"/>
    <property type="match status" value="1"/>
</dbReference>
<comment type="similarity">
    <text evidence="3">Belongs to the acyl carrier protein (ACP) family.</text>
</comment>
<dbReference type="HAMAP" id="MF_01217">
    <property type="entry name" value="Acyl_carrier"/>
    <property type="match status" value="1"/>
</dbReference>
<keyword evidence="9" id="KW-0809">Transit peptide</keyword>
<keyword evidence="4" id="KW-0813">Transport</keyword>
<dbReference type="GO" id="GO:0099128">
    <property type="term" value="C:mitochondrial [2Fe-2S] assembly complex"/>
    <property type="evidence" value="ECO:0007669"/>
    <property type="project" value="UniProtKB-ARBA"/>
</dbReference>
<dbReference type="PANTHER" id="PTHR20863:SF28">
    <property type="entry name" value="ACYL CARRIER PROTEIN, MITOCHONDRIAL"/>
    <property type="match status" value="1"/>
</dbReference>
<evidence type="ECO:0000256" key="4">
    <source>
        <dbReference type="ARBA" id="ARBA00022448"/>
    </source>
</evidence>
<keyword evidence="5 14" id="KW-0596">Phosphopantetheine</keyword>
<evidence type="ECO:0000256" key="8">
    <source>
        <dbReference type="ARBA" id="ARBA00022832"/>
    </source>
</evidence>
<keyword evidence="11" id="KW-0443">Lipid metabolism</keyword>
<keyword evidence="6 14" id="KW-0444">Lipid biosynthesis</keyword>
<keyword evidence="13 14" id="KW-0275">Fatty acid biosynthesis</keyword>
<comment type="subcellular location">
    <subcellularLocation>
        <location evidence="1">Mitochondrion</location>
    </subcellularLocation>
</comment>
<evidence type="ECO:0000259" key="15">
    <source>
        <dbReference type="PROSITE" id="PS50075"/>
    </source>
</evidence>
<dbReference type="PROSITE" id="PS00012">
    <property type="entry name" value="PHOSPHOPANTETHEINE"/>
    <property type="match status" value="1"/>
</dbReference>
<dbReference type="STRING" id="1173061.A0A0J9X4N1"/>
<dbReference type="PROSITE" id="PS50075">
    <property type="entry name" value="CARRIER"/>
    <property type="match status" value="1"/>
</dbReference>
<evidence type="ECO:0000313" key="16">
    <source>
        <dbReference type="EMBL" id="CDO52401.1"/>
    </source>
</evidence>
<keyword evidence="12" id="KW-0496">Mitochondrion</keyword>
<evidence type="ECO:0000256" key="14">
    <source>
        <dbReference type="RuleBase" id="RU000722"/>
    </source>
</evidence>
<dbReference type="GO" id="GO:0000036">
    <property type="term" value="F:acyl carrier activity"/>
    <property type="evidence" value="ECO:0007669"/>
    <property type="project" value="TreeGrafter"/>
</dbReference>
<gene>
    <name evidence="16" type="ORF">BN980_GECA03s01275g</name>
</gene>
<dbReference type="OrthoDB" id="448946at2759"/>
<dbReference type="Gene3D" id="1.10.1200.10">
    <property type="entry name" value="ACP-like"/>
    <property type="match status" value="1"/>
</dbReference>
<dbReference type="InterPro" id="IPR036736">
    <property type="entry name" value="ACP-like_sf"/>
</dbReference>
<evidence type="ECO:0000256" key="11">
    <source>
        <dbReference type="ARBA" id="ARBA00023098"/>
    </source>
</evidence>
<evidence type="ECO:0000256" key="2">
    <source>
        <dbReference type="ARBA" id="ARBA00005194"/>
    </source>
</evidence>
<dbReference type="AlphaFoldDB" id="A0A0J9X4N1"/>
<proteinExistence type="inferred from homology"/>
<comment type="pathway">
    <text evidence="2">Lipid metabolism; fatty acid biosynthesis.</text>
</comment>
<comment type="function">
    <text evidence="14">Carrier of the growing fatty acid chain in fatty acid biosynthesis.</text>
</comment>
<evidence type="ECO:0000313" key="17">
    <source>
        <dbReference type="Proteomes" id="UP000242525"/>
    </source>
</evidence>
<evidence type="ECO:0000256" key="1">
    <source>
        <dbReference type="ARBA" id="ARBA00004173"/>
    </source>
</evidence>
<organism evidence="16 17">
    <name type="scientific">Geotrichum candidum</name>
    <name type="common">Oospora lactis</name>
    <name type="synonym">Dipodascus geotrichum</name>
    <dbReference type="NCBI Taxonomy" id="1173061"/>
    <lineage>
        <taxon>Eukaryota</taxon>
        <taxon>Fungi</taxon>
        <taxon>Dikarya</taxon>
        <taxon>Ascomycota</taxon>
        <taxon>Saccharomycotina</taxon>
        <taxon>Dipodascomycetes</taxon>
        <taxon>Dipodascales</taxon>
        <taxon>Dipodascaceae</taxon>
        <taxon>Geotrichum</taxon>
    </lineage>
</organism>
<dbReference type="InterPro" id="IPR009081">
    <property type="entry name" value="PP-bd_ACP"/>
</dbReference>
<evidence type="ECO:0000256" key="7">
    <source>
        <dbReference type="ARBA" id="ARBA00022553"/>
    </source>
</evidence>
<comment type="caution">
    <text evidence="16">The sequence shown here is derived from an EMBL/GenBank/DDBJ whole genome shotgun (WGS) entry which is preliminary data.</text>
</comment>
<accession>A0A0J9X4N1</accession>
<evidence type="ECO:0000256" key="13">
    <source>
        <dbReference type="ARBA" id="ARBA00023160"/>
    </source>
</evidence>
<keyword evidence="10" id="KW-0249">Electron transport</keyword>
<evidence type="ECO:0000256" key="12">
    <source>
        <dbReference type="ARBA" id="ARBA00023128"/>
    </source>
</evidence>
<evidence type="ECO:0000256" key="3">
    <source>
        <dbReference type="ARBA" id="ARBA00010930"/>
    </source>
</evidence>
<evidence type="ECO:0000256" key="5">
    <source>
        <dbReference type="ARBA" id="ARBA00022450"/>
    </source>
</evidence>
<protein>
    <recommendedName>
        <fullName evidence="14">Acyl carrier protein</fullName>
    </recommendedName>
</protein>
<keyword evidence="8" id="KW-0276">Fatty acid metabolism</keyword>
<dbReference type="EMBL" id="CCBN010000003">
    <property type="protein sequence ID" value="CDO52401.1"/>
    <property type="molecule type" value="Genomic_DNA"/>
</dbReference>
<dbReference type="PANTHER" id="PTHR20863">
    <property type="entry name" value="ACYL CARRIER PROTEIN"/>
    <property type="match status" value="1"/>
</dbReference>
<evidence type="ECO:0000256" key="9">
    <source>
        <dbReference type="ARBA" id="ARBA00022946"/>
    </source>
</evidence>
<dbReference type="NCBIfam" id="TIGR00517">
    <property type="entry name" value="acyl_carrier"/>
    <property type="match status" value="1"/>
</dbReference>
<feature type="domain" description="Carrier" evidence="15">
    <location>
        <begin position="50"/>
        <end position="126"/>
    </location>
</feature>